<dbReference type="InterPro" id="IPR056884">
    <property type="entry name" value="NPHP3-like_N"/>
</dbReference>
<feature type="repeat" description="WD" evidence="3">
    <location>
        <begin position="926"/>
        <end position="967"/>
    </location>
</feature>
<feature type="repeat" description="WD" evidence="3">
    <location>
        <begin position="797"/>
        <end position="838"/>
    </location>
</feature>
<dbReference type="SUPFAM" id="SSF82171">
    <property type="entry name" value="DPP6 N-terminal domain-like"/>
    <property type="match status" value="1"/>
</dbReference>
<keyword evidence="1 3" id="KW-0853">WD repeat</keyword>
<dbReference type="InterPro" id="IPR001680">
    <property type="entry name" value="WD40_rpt"/>
</dbReference>
<dbReference type="Proteomes" id="UP001221757">
    <property type="component" value="Unassembled WGS sequence"/>
</dbReference>
<dbReference type="Gene3D" id="2.130.10.10">
    <property type="entry name" value="YVTN repeat-like/Quinoprotein amine dehydrogenase"/>
    <property type="match status" value="4"/>
</dbReference>
<feature type="repeat" description="WD" evidence="3">
    <location>
        <begin position="669"/>
        <end position="710"/>
    </location>
</feature>
<dbReference type="PROSITE" id="PS00678">
    <property type="entry name" value="WD_REPEATS_1"/>
    <property type="match status" value="9"/>
</dbReference>
<feature type="repeat" description="WD" evidence="3">
    <location>
        <begin position="840"/>
        <end position="881"/>
    </location>
</feature>
<feature type="domain" description="Nephrocystin 3-like N-terminal" evidence="4">
    <location>
        <begin position="125"/>
        <end position="284"/>
    </location>
</feature>
<comment type="caution">
    <text evidence="5">The sequence shown here is derived from an EMBL/GenBank/DDBJ whole genome shotgun (WGS) entry which is preliminary data.</text>
</comment>
<dbReference type="Pfam" id="PF24883">
    <property type="entry name" value="NPHP3_N"/>
    <property type="match status" value="1"/>
</dbReference>
<feature type="repeat" description="WD" evidence="3">
    <location>
        <begin position="1099"/>
        <end position="1140"/>
    </location>
</feature>
<reference evidence="5" key="1">
    <citation type="submission" date="2023-03" db="EMBL/GenBank/DDBJ databases">
        <title>Massive genome expansion in bonnet fungi (Mycena s.s.) driven by repeated elements and novel gene families across ecological guilds.</title>
        <authorList>
            <consortium name="Lawrence Berkeley National Laboratory"/>
            <person name="Harder C.B."/>
            <person name="Miyauchi S."/>
            <person name="Viragh M."/>
            <person name="Kuo A."/>
            <person name="Thoen E."/>
            <person name="Andreopoulos B."/>
            <person name="Lu D."/>
            <person name="Skrede I."/>
            <person name="Drula E."/>
            <person name="Henrissat B."/>
            <person name="Morin E."/>
            <person name="Kohler A."/>
            <person name="Barry K."/>
            <person name="LaButti K."/>
            <person name="Morin E."/>
            <person name="Salamov A."/>
            <person name="Lipzen A."/>
            <person name="Mereny Z."/>
            <person name="Hegedus B."/>
            <person name="Baldrian P."/>
            <person name="Stursova M."/>
            <person name="Weitz H."/>
            <person name="Taylor A."/>
            <person name="Grigoriev I.V."/>
            <person name="Nagy L.G."/>
            <person name="Martin F."/>
            <person name="Kauserud H."/>
        </authorList>
    </citation>
    <scope>NUCLEOTIDE SEQUENCE</scope>
    <source>
        <strain evidence="5">CBHHK067</strain>
    </source>
</reference>
<dbReference type="EMBL" id="JARKIE010000092">
    <property type="protein sequence ID" value="KAJ7686939.1"/>
    <property type="molecule type" value="Genomic_DNA"/>
</dbReference>
<dbReference type="InterPro" id="IPR020472">
    <property type="entry name" value="WD40_PAC1"/>
</dbReference>
<dbReference type="InterPro" id="IPR019775">
    <property type="entry name" value="WD40_repeat_CS"/>
</dbReference>
<dbReference type="SUPFAM" id="SSF52540">
    <property type="entry name" value="P-loop containing nucleoside triphosphate hydrolases"/>
    <property type="match status" value="1"/>
</dbReference>
<evidence type="ECO:0000256" key="3">
    <source>
        <dbReference type="PROSITE-ProRule" id="PRU00221"/>
    </source>
</evidence>
<dbReference type="PROSITE" id="PS50082">
    <property type="entry name" value="WD_REPEATS_2"/>
    <property type="match status" value="14"/>
</dbReference>
<dbReference type="PROSITE" id="PS50294">
    <property type="entry name" value="WD_REPEATS_REGION"/>
    <property type="match status" value="13"/>
</dbReference>
<feature type="repeat" description="WD" evidence="3">
    <location>
        <begin position="883"/>
        <end position="924"/>
    </location>
</feature>
<dbReference type="Gene3D" id="3.40.50.300">
    <property type="entry name" value="P-loop containing nucleotide triphosphate hydrolases"/>
    <property type="match status" value="1"/>
</dbReference>
<dbReference type="InterPro" id="IPR036322">
    <property type="entry name" value="WD40_repeat_dom_sf"/>
</dbReference>
<evidence type="ECO:0000256" key="2">
    <source>
        <dbReference type="ARBA" id="ARBA00022737"/>
    </source>
</evidence>
<feature type="repeat" description="WD" evidence="3">
    <location>
        <begin position="969"/>
        <end position="1010"/>
    </location>
</feature>
<dbReference type="InterPro" id="IPR050349">
    <property type="entry name" value="WD_LIS1/nudF_dynein_reg"/>
</dbReference>
<evidence type="ECO:0000259" key="4">
    <source>
        <dbReference type="Pfam" id="PF24883"/>
    </source>
</evidence>
<evidence type="ECO:0000313" key="6">
    <source>
        <dbReference type="Proteomes" id="UP001221757"/>
    </source>
</evidence>
<dbReference type="PANTHER" id="PTHR44129">
    <property type="entry name" value="WD REPEAT-CONTAINING PROTEIN POP1"/>
    <property type="match status" value="1"/>
</dbReference>
<feature type="repeat" description="WD" evidence="3">
    <location>
        <begin position="1012"/>
        <end position="1053"/>
    </location>
</feature>
<feature type="repeat" description="WD" evidence="3">
    <location>
        <begin position="1230"/>
        <end position="1264"/>
    </location>
</feature>
<name>A0AAD7DAQ7_MYCRO</name>
<feature type="repeat" description="WD" evidence="3">
    <location>
        <begin position="754"/>
        <end position="795"/>
    </location>
</feature>
<organism evidence="5 6">
    <name type="scientific">Mycena rosella</name>
    <name type="common">Pink bonnet</name>
    <name type="synonym">Agaricus rosellus</name>
    <dbReference type="NCBI Taxonomy" id="1033263"/>
    <lineage>
        <taxon>Eukaryota</taxon>
        <taxon>Fungi</taxon>
        <taxon>Dikarya</taxon>
        <taxon>Basidiomycota</taxon>
        <taxon>Agaricomycotina</taxon>
        <taxon>Agaricomycetes</taxon>
        <taxon>Agaricomycetidae</taxon>
        <taxon>Agaricales</taxon>
        <taxon>Marasmiineae</taxon>
        <taxon>Mycenaceae</taxon>
        <taxon>Mycena</taxon>
    </lineage>
</organism>
<dbReference type="SMART" id="SM00320">
    <property type="entry name" value="WD40"/>
    <property type="match status" value="14"/>
</dbReference>
<accession>A0AAD7DAQ7</accession>
<dbReference type="Pfam" id="PF00400">
    <property type="entry name" value="WD40"/>
    <property type="match status" value="14"/>
</dbReference>
<sequence length="1342" mass="145495">MVDVYSFVGDVDFLQKIKSLEDKALAIVKQTVECALFIQEYTAHDRAVRNTWIHTDEKIDDLSEALLKLKGSFEGRLTVQSLFMSSKILENVESLDTLKKLNPVDMNGSLRPTCLPGTRGSILDNITRWVAVPSDSGNILWFSGVAGSGKSTISTTVSQSFRELDRLGAFLFFDRNNRSQSDPGAVIRTIAYSLALSNPHIGAAISRMIHRDPAIVNAPLRTQFKALLLEPLGSAEHHIHGPILVILDALDECGDPNSRAPLLTLLADEFPKLPQFLRVFITSRRDSDIVGQFKTRFAEMDIDTRAPSSADDVELFLRHEIACIQRQKWLAPTWPGEERIQSLVHLAGGLFIWASTAARFINGYQPDEQLEILITQDRTAEFTDLDALYRIALQNSGPWHTEKKFAQNARAILACIVLGRVPMTDRTIDMILYSGKPTSAAVLNYLGCVVEWSSGKEARILHASFADYLMDPSRSGGQLWAINPQTDHHSLAVGCLRVLHTELRFNICGLEDSHLRNADVPGLAERIATMVSPQLSYSSCFCFDHIHHGQYSTAILEGLDRLLRHQFLYWLEVLSLLGRMPSATTGLGVAAEYTKGKHENLTDFVADAIKFVAAFSPAITQSTPHIYVSALPFAPARSKIVRQFAPTFPETLQFLRPSGEKWPSIQKIFRGHTGATTSVNFSPDGAWIASGSLDCTVRVWDAQTGALVAGPCEHTEAVYSVHFSPGGHRIASGSYDNTVRVWDTGTGALIAGPFIGHQNAVNSVHFSPDGTQIASGSYDETVRVWDAQTGTLVAGPFKGHRGSVTSVHFSPDGVLIASGSVDSTVRIWDAKTGTLVAGPFHGHTKQVTSVQFSPQGTHIGSGSADKTVRMWNIQTGACVAGPFTGHTDGVAAVNFSQDGALIASGSLDTTIRVWDVDTGTLAAGPFEGHTDRVTSVHFSPDGTQLASSSWDSTGRVWDAKAGLLLPELVEGHTSWVTSIQFSPDGVLIASGSWDKTVRSWDSQTGSLVAGPFKGHSSGVMSVNFRPEGTWLTSSASDNTLCVWEAKTGALVTGPFGVHRDEIQPSSVHFSPDGTHIASGGDNTVRVWDAQTGTLVAGPFEGHTEPVASVQFSPDGKTIASGSADTTVRIWDAHTGALVLGPLKGHTHFVTSVHFSPDGARIASGSQDATVRVWDAHTGGLQLVTGRLKGHNDGISSVYFSPNGQQIVSGSYEGRVCVWDAHAGTLVAGPFEGHTGPVLSVCFSPDGGRVASGSADATVRVWRVRMNHIEWPFSDLFPIDNGWVRDPAGPLIVWVPPWLRNGLYLPRNTLVICAEGTVKLDLTRFVHGTEWQKCIDPRFRDPK</sequence>
<dbReference type="InterPro" id="IPR015943">
    <property type="entry name" value="WD40/YVTN_repeat-like_dom_sf"/>
</dbReference>
<evidence type="ECO:0000313" key="5">
    <source>
        <dbReference type="EMBL" id="KAJ7686939.1"/>
    </source>
</evidence>
<evidence type="ECO:0000256" key="1">
    <source>
        <dbReference type="ARBA" id="ARBA00022574"/>
    </source>
</evidence>
<keyword evidence="2" id="KW-0677">Repeat</keyword>
<gene>
    <name evidence="5" type="ORF">B0H17DRAFT_939847</name>
</gene>
<proteinExistence type="predicted"/>
<feature type="repeat" description="WD" evidence="3">
    <location>
        <begin position="1187"/>
        <end position="1228"/>
    </location>
</feature>
<protein>
    <submittedName>
        <fullName evidence="5">WD40 repeat-like protein</fullName>
    </submittedName>
</protein>
<feature type="repeat" description="WD" evidence="3">
    <location>
        <begin position="1142"/>
        <end position="1183"/>
    </location>
</feature>
<feature type="repeat" description="WD" evidence="3">
    <location>
        <begin position="1066"/>
        <end position="1097"/>
    </location>
</feature>
<dbReference type="CDD" id="cd00200">
    <property type="entry name" value="WD40"/>
    <property type="match status" value="3"/>
</dbReference>
<dbReference type="InterPro" id="IPR027417">
    <property type="entry name" value="P-loop_NTPase"/>
</dbReference>
<dbReference type="SUPFAM" id="SSF50978">
    <property type="entry name" value="WD40 repeat-like"/>
    <property type="match status" value="2"/>
</dbReference>
<keyword evidence="6" id="KW-1185">Reference proteome</keyword>
<feature type="repeat" description="WD" evidence="3">
    <location>
        <begin position="711"/>
        <end position="752"/>
    </location>
</feature>
<dbReference type="PRINTS" id="PR00320">
    <property type="entry name" value="GPROTEINBRPT"/>
</dbReference>